<keyword evidence="2" id="KW-1185">Reference proteome</keyword>
<sequence>MPWLECAAVMGQDDTCLDLPTPTDLTDTETIEAYIDNCESCGKFASLAATIAACSEVKNNCPVPSGDLPDPMPEDGMASENTTMADNATMAEEEDMMMPAGTLNAAAAMAALEAACEETLVAACVPASLSQAKLGTVDVDCAKILVLGPSTEIDILGCNNVEFALDVFNETATNICMAALSDG</sequence>
<dbReference type="AlphaFoldDB" id="A0A8S1IYZ8"/>
<dbReference type="EMBL" id="CAJHUC010001223">
    <property type="protein sequence ID" value="CAD7700324.1"/>
    <property type="molecule type" value="Genomic_DNA"/>
</dbReference>
<evidence type="ECO:0000313" key="1">
    <source>
        <dbReference type="EMBL" id="CAD7700324.1"/>
    </source>
</evidence>
<accession>A0A8S1IYZ8</accession>
<evidence type="ECO:0000313" key="2">
    <source>
        <dbReference type="Proteomes" id="UP000708148"/>
    </source>
</evidence>
<dbReference type="Proteomes" id="UP000708148">
    <property type="component" value="Unassembled WGS sequence"/>
</dbReference>
<proteinExistence type="predicted"/>
<name>A0A8S1IYZ8_9CHLO</name>
<gene>
    <name evidence="1" type="ORF">OSTQU699_LOCUS5683</name>
</gene>
<reference evidence="1" key="1">
    <citation type="submission" date="2020-12" db="EMBL/GenBank/DDBJ databases">
        <authorList>
            <person name="Iha C."/>
        </authorList>
    </citation>
    <scope>NUCLEOTIDE SEQUENCE</scope>
</reference>
<comment type="caution">
    <text evidence="1">The sequence shown here is derived from an EMBL/GenBank/DDBJ whole genome shotgun (WGS) entry which is preliminary data.</text>
</comment>
<protein>
    <submittedName>
        <fullName evidence="1">Uncharacterized protein</fullName>
    </submittedName>
</protein>
<organism evidence="1 2">
    <name type="scientific">Ostreobium quekettii</name>
    <dbReference type="NCBI Taxonomy" id="121088"/>
    <lineage>
        <taxon>Eukaryota</taxon>
        <taxon>Viridiplantae</taxon>
        <taxon>Chlorophyta</taxon>
        <taxon>core chlorophytes</taxon>
        <taxon>Ulvophyceae</taxon>
        <taxon>TCBD clade</taxon>
        <taxon>Bryopsidales</taxon>
        <taxon>Ostreobineae</taxon>
        <taxon>Ostreobiaceae</taxon>
        <taxon>Ostreobium</taxon>
    </lineage>
</organism>